<accession>A0A0N9ICC8</accession>
<protein>
    <submittedName>
        <fullName evidence="1">Aminobenzoate oxygenase</fullName>
    </submittedName>
</protein>
<dbReference type="GO" id="GO:0016491">
    <property type="term" value="F:oxidoreductase activity"/>
    <property type="evidence" value="ECO:0007669"/>
    <property type="project" value="InterPro"/>
</dbReference>
<proteinExistence type="predicted"/>
<dbReference type="RefSeq" id="WP_054294490.1">
    <property type="nucleotide sequence ID" value="NZ_CP012752.1"/>
</dbReference>
<dbReference type="KEGG" id="kphy:AOZ06_42215"/>
<dbReference type="STRING" id="860235.AOZ06_42215"/>
<keyword evidence="2" id="KW-1185">Reference proteome</keyword>
<dbReference type="SUPFAM" id="SSF47240">
    <property type="entry name" value="Ferritin-like"/>
    <property type="match status" value="1"/>
</dbReference>
<name>A0A0N9ICC8_9PSEU</name>
<dbReference type="Proteomes" id="UP000063699">
    <property type="component" value="Chromosome"/>
</dbReference>
<dbReference type="InterPro" id="IPR009078">
    <property type="entry name" value="Ferritin-like_SF"/>
</dbReference>
<reference evidence="1 2" key="1">
    <citation type="submission" date="2015-07" db="EMBL/GenBank/DDBJ databases">
        <title>Genome sequencing of Kibdelosporangium phytohabitans.</title>
        <authorList>
            <person name="Qin S."/>
            <person name="Xing K."/>
        </authorList>
    </citation>
    <scope>NUCLEOTIDE SEQUENCE [LARGE SCALE GENOMIC DNA]</scope>
    <source>
        <strain evidence="1 2">KLBMP1111</strain>
    </source>
</reference>
<dbReference type="AlphaFoldDB" id="A0A0N9ICC8"/>
<evidence type="ECO:0000313" key="1">
    <source>
        <dbReference type="EMBL" id="ALG12598.1"/>
    </source>
</evidence>
<dbReference type="Pfam" id="PF11583">
    <property type="entry name" value="AurF"/>
    <property type="match status" value="1"/>
</dbReference>
<dbReference type="EMBL" id="CP012752">
    <property type="protein sequence ID" value="ALG12598.1"/>
    <property type="molecule type" value="Genomic_DNA"/>
</dbReference>
<dbReference type="OrthoDB" id="786532at2"/>
<dbReference type="InterPro" id="IPR025859">
    <property type="entry name" value="AurF/CmlI"/>
</dbReference>
<dbReference type="InterPro" id="IPR012348">
    <property type="entry name" value="RNR-like"/>
</dbReference>
<gene>
    <name evidence="1" type="ORF">AOZ06_42215</name>
</gene>
<sequence length="293" mass="34485">MKDTEQNAQRLLNGSVRRSYDSAVDIDWDAPLEEGKYFLPPHLSTLYETPLWHELTPAQRVELSRHELANLLSVGHWFENVLNQALLRMIFEADPTARHTHYALTEIGDECRHMLMFGRLMEKIGAPYFRQPKAQLAITRKLPGRLRGLNLWVGALIGEEIFDVWQRRIMDDPGMQPAVRRMMRIHVVEEARHIQWAREGVARRMRYASWWEKESLGRMVGFGGQFFNDQLMHRRLYARAGLDPDEAYRQAAANPHFRQVKQEGFDKLRRFFDEQGIFRGKARERWRQAGFIA</sequence>
<dbReference type="Gene3D" id="1.10.620.20">
    <property type="entry name" value="Ribonucleotide Reductase, subunit A"/>
    <property type="match status" value="1"/>
</dbReference>
<organism evidence="1 2">
    <name type="scientific">Kibdelosporangium phytohabitans</name>
    <dbReference type="NCBI Taxonomy" id="860235"/>
    <lineage>
        <taxon>Bacteria</taxon>
        <taxon>Bacillati</taxon>
        <taxon>Actinomycetota</taxon>
        <taxon>Actinomycetes</taxon>
        <taxon>Pseudonocardiales</taxon>
        <taxon>Pseudonocardiaceae</taxon>
        <taxon>Kibdelosporangium</taxon>
    </lineage>
</organism>
<evidence type="ECO:0000313" key="2">
    <source>
        <dbReference type="Proteomes" id="UP000063699"/>
    </source>
</evidence>